<organism evidence="1 2">
    <name type="scientific">Phytophthora cactorum</name>
    <dbReference type="NCBI Taxonomy" id="29920"/>
    <lineage>
        <taxon>Eukaryota</taxon>
        <taxon>Sar</taxon>
        <taxon>Stramenopiles</taxon>
        <taxon>Oomycota</taxon>
        <taxon>Peronosporomycetes</taxon>
        <taxon>Peronosporales</taxon>
        <taxon>Peronosporaceae</taxon>
        <taxon>Phytophthora</taxon>
    </lineage>
</organism>
<dbReference type="EMBL" id="JAENGZ010002028">
    <property type="protein sequence ID" value="KAG6945179.1"/>
    <property type="molecule type" value="Genomic_DNA"/>
</dbReference>
<protein>
    <submittedName>
        <fullName evidence="1">Uncharacterized protein</fullName>
    </submittedName>
</protein>
<dbReference type="Proteomes" id="UP000688947">
    <property type="component" value="Unassembled WGS sequence"/>
</dbReference>
<accession>A0A8T1TSH0</accession>
<reference evidence="1" key="1">
    <citation type="submission" date="2021-01" db="EMBL/GenBank/DDBJ databases">
        <title>Phytophthora aleatoria, a newly-described species from Pinus radiata is distinct from Phytophthora cactorum isolates based on comparative genomics.</title>
        <authorList>
            <person name="Mcdougal R."/>
            <person name="Panda P."/>
            <person name="Williams N."/>
            <person name="Studholme D.J."/>
        </authorList>
    </citation>
    <scope>NUCLEOTIDE SEQUENCE</scope>
    <source>
        <strain evidence="1">NZFS 3830</strain>
    </source>
</reference>
<sequence length="60" mass="7149">MNLSMAYYDIQFLLGGKDITDRIHYCTTIDDKYRRNMMTKCNPPNELLKQGSGWRLWCTQ</sequence>
<evidence type="ECO:0000313" key="2">
    <source>
        <dbReference type="Proteomes" id="UP000688947"/>
    </source>
</evidence>
<dbReference type="AlphaFoldDB" id="A0A8T1TSH0"/>
<gene>
    <name evidence="1" type="ORF">JG687_00017441</name>
</gene>
<proteinExistence type="predicted"/>
<comment type="caution">
    <text evidence="1">The sequence shown here is derived from an EMBL/GenBank/DDBJ whole genome shotgun (WGS) entry which is preliminary data.</text>
</comment>
<name>A0A8T1TSH0_9STRA</name>
<evidence type="ECO:0000313" key="1">
    <source>
        <dbReference type="EMBL" id="KAG6945179.1"/>
    </source>
</evidence>